<dbReference type="SMART" id="SM01329">
    <property type="entry name" value="Iso_dh"/>
    <property type="match status" value="1"/>
</dbReference>
<dbReference type="SUPFAM" id="SSF53659">
    <property type="entry name" value="Isocitrate/Isopropylmalate dehydrogenase-like"/>
    <property type="match status" value="1"/>
</dbReference>
<comment type="catalytic activity">
    <reaction evidence="9">
        <text>(R)-malate + NAD(+) = pyruvate + CO2 + NADH</text>
        <dbReference type="Rhea" id="RHEA:18365"/>
        <dbReference type="ChEBI" id="CHEBI:15361"/>
        <dbReference type="ChEBI" id="CHEBI:15588"/>
        <dbReference type="ChEBI" id="CHEBI:16526"/>
        <dbReference type="ChEBI" id="CHEBI:57540"/>
        <dbReference type="ChEBI" id="CHEBI:57945"/>
        <dbReference type="EC" id="1.1.1.83"/>
    </reaction>
</comment>
<name>A0A841ATG6_9PSEU</name>
<dbReference type="NCBIfam" id="TIGR02089">
    <property type="entry name" value="TTC"/>
    <property type="match status" value="1"/>
</dbReference>
<evidence type="ECO:0000256" key="7">
    <source>
        <dbReference type="ARBA" id="ARBA00023027"/>
    </source>
</evidence>
<keyword evidence="7" id="KW-0520">NAD</keyword>
<dbReference type="AlphaFoldDB" id="A0A841ATG6"/>
<dbReference type="EMBL" id="JACHMX010000001">
    <property type="protein sequence ID" value="MBB5851176.1"/>
    <property type="molecule type" value="Genomic_DNA"/>
</dbReference>
<evidence type="ECO:0000256" key="6">
    <source>
        <dbReference type="ARBA" id="ARBA00023002"/>
    </source>
</evidence>
<dbReference type="Proteomes" id="UP000580861">
    <property type="component" value="Unassembled WGS sequence"/>
</dbReference>
<dbReference type="InterPro" id="IPR050501">
    <property type="entry name" value="ICDH/IPMDH"/>
</dbReference>
<dbReference type="RefSeq" id="WP_184892741.1">
    <property type="nucleotide sequence ID" value="NZ_JACHMX010000001.1"/>
</dbReference>
<accession>A0A841ATG6</accession>
<evidence type="ECO:0000256" key="9">
    <source>
        <dbReference type="ARBA" id="ARBA00049301"/>
    </source>
</evidence>
<dbReference type="InterPro" id="IPR019818">
    <property type="entry name" value="IsoCit/isopropylmalate_DH_CS"/>
</dbReference>
<dbReference type="PANTHER" id="PTHR43275">
    <property type="entry name" value="D-MALATE DEHYDROGENASE [DECARBOXYLATING]"/>
    <property type="match status" value="1"/>
</dbReference>
<evidence type="ECO:0000256" key="3">
    <source>
        <dbReference type="ARBA" id="ARBA00007769"/>
    </source>
</evidence>
<evidence type="ECO:0000256" key="4">
    <source>
        <dbReference type="ARBA" id="ARBA00013126"/>
    </source>
</evidence>
<dbReference type="InterPro" id="IPR024084">
    <property type="entry name" value="IsoPropMal-DH-like_dom"/>
</dbReference>
<comment type="cofactor">
    <cofactor evidence="2">
        <name>Mg(2+)</name>
        <dbReference type="ChEBI" id="CHEBI:18420"/>
    </cofactor>
</comment>
<dbReference type="Gene3D" id="3.40.718.10">
    <property type="entry name" value="Isopropylmalate Dehydrogenase"/>
    <property type="match status" value="1"/>
</dbReference>
<keyword evidence="8" id="KW-0464">Manganese</keyword>
<protein>
    <recommendedName>
        <fullName evidence="4">D-malate dehydrogenase (decarboxylating)</fullName>
        <ecNumber evidence="4">1.1.1.83</ecNumber>
    </recommendedName>
</protein>
<evidence type="ECO:0000313" key="11">
    <source>
        <dbReference type="EMBL" id="MBB5851176.1"/>
    </source>
</evidence>
<evidence type="ECO:0000259" key="10">
    <source>
        <dbReference type="SMART" id="SM01329"/>
    </source>
</evidence>
<dbReference type="GO" id="GO:0016829">
    <property type="term" value="F:lyase activity"/>
    <property type="evidence" value="ECO:0007669"/>
    <property type="project" value="UniProtKB-KW"/>
</dbReference>
<dbReference type="GO" id="GO:0051287">
    <property type="term" value="F:NAD binding"/>
    <property type="evidence" value="ECO:0007669"/>
    <property type="project" value="InterPro"/>
</dbReference>
<dbReference type="InterPro" id="IPR011829">
    <property type="entry name" value="TTC_DH"/>
</dbReference>
<keyword evidence="12" id="KW-1185">Reference proteome</keyword>
<proteinExistence type="inferred from homology"/>
<organism evidence="11 12">
    <name type="scientific">Amycolatopsis umgeniensis</name>
    <dbReference type="NCBI Taxonomy" id="336628"/>
    <lineage>
        <taxon>Bacteria</taxon>
        <taxon>Bacillati</taxon>
        <taxon>Actinomycetota</taxon>
        <taxon>Actinomycetes</taxon>
        <taxon>Pseudonocardiales</taxon>
        <taxon>Pseudonocardiaceae</taxon>
        <taxon>Amycolatopsis</taxon>
    </lineage>
</organism>
<evidence type="ECO:0000256" key="8">
    <source>
        <dbReference type="ARBA" id="ARBA00023211"/>
    </source>
</evidence>
<dbReference type="Pfam" id="PF00180">
    <property type="entry name" value="Iso_dh"/>
    <property type="match status" value="1"/>
</dbReference>
<dbReference type="PROSITE" id="PS00470">
    <property type="entry name" value="IDH_IMDH"/>
    <property type="match status" value="1"/>
</dbReference>
<comment type="similarity">
    <text evidence="3">Belongs to the isocitrate and isopropylmalate dehydrogenases family.</text>
</comment>
<evidence type="ECO:0000256" key="5">
    <source>
        <dbReference type="ARBA" id="ARBA00022723"/>
    </source>
</evidence>
<feature type="domain" description="Isopropylmalate dehydrogenase-like" evidence="10">
    <location>
        <begin position="5"/>
        <end position="346"/>
    </location>
</feature>
<evidence type="ECO:0000313" key="12">
    <source>
        <dbReference type="Proteomes" id="UP000580861"/>
    </source>
</evidence>
<dbReference type="GO" id="GO:0046553">
    <property type="term" value="F:D-malate dehydrogenase (decarboxylating) (NAD+) activity"/>
    <property type="evidence" value="ECO:0007669"/>
    <property type="project" value="UniProtKB-EC"/>
</dbReference>
<sequence>MTSYRIALIPGDGIGTEVLPPAQAVLAAVGKRHGIEFTYDSFDWSCERYLAEGAMMPSDGLDRIRRHDAVLLGAVGWPGVPDHVSLWGLLIPIRRGFRQYVNLRPVKVLAGVPGPLRDVGAGDVDLVVVRENVEGEYSEIGGRLGRGTEDELAVQEAVFTRKGVTRVVEYAYTLAGSRRNHVTSATKSNGIVHTMPFWDELVEEVSARHHGVRTTKEHIDALAAKLVLAPERFDVIVGSNLFGDILSDLAAAVAGSIGVAPAANLNPEREFPSMFEPVHGSAPDIAGQGKANPLGALWSAAMMLDHLGHPEASEEVLAAAFGALADGVSTVDLGGTADTAGYTREVLERIGGRGAS</sequence>
<dbReference type="EC" id="1.1.1.83" evidence="4"/>
<keyword evidence="6 11" id="KW-0560">Oxidoreductase</keyword>
<evidence type="ECO:0000256" key="2">
    <source>
        <dbReference type="ARBA" id="ARBA00001946"/>
    </source>
</evidence>
<comment type="cofactor">
    <cofactor evidence="1">
        <name>Mn(2+)</name>
        <dbReference type="ChEBI" id="CHEBI:29035"/>
    </cofactor>
</comment>
<keyword evidence="11" id="KW-0456">Lyase</keyword>
<dbReference type="NCBIfam" id="NF006048">
    <property type="entry name" value="PRK08194.1"/>
    <property type="match status" value="1"/>
</dbReference>
<reference evidence="11 12" key="1">
    <citation type="submission" date="2020-08" db="EMBL/GenBank/DDBJ databases">
        <title>Sequencing the genomes of 1000 actinobacteria strains.</title>
        <authorList>
            <person name="Klenk H.-P."/>
        </authorList>
    </citation>
    <scope>NUCLEOTIDE SEQUENCE [LARGE SCALE GENOMIC DNA]</scope>
    <source>
        <strain evidence="11 12">DSM 45272</strain>
    </source>
</reference>
<gene>
    <name evidence="11" type="ORF">HDA45_001263</name>
</gene>
<dbReference type="PANTHER" id="PTHR43275:SF1">
    <property type="entry name" value="D-MALATE DEHYDROGENASE [DECARBOXYLATING]"/>
    <property type="match status" value="1"/>
</dbReference>
<dbReference type="GO" id="GO:0000287">
    <property type="term" value="F:magnesium ion binding"/>
    <property type="evidence" value="ECO:0007669"/>
    <property type="project" value="InterPro"/>
</dbReference>
<comment type="caution">
    <text evidence="11">The sequence shown here is derived from an EMBL/GenBank/DDBJ whole genome shotgun (WGS) entry which is preliminary data.</text>
</comment>
<evidence type="ECO:0000256" key="1">
    <source>
        <dbReference type="ARBA" id="ARBA00001936"/>
    </source>
</evidence>
<keyword evidence="5" id="KW-0479">Metal-binding</keyword>